<dbReference type="RefSeq" id="WP_182708400.1">
    <property type="nucleotide sequence ID" value="NZ_JACJII010000001.1"/>
</dbReference>
<evidence type="ECO:0000313" key="1">
    <source>
        <dbReference type="EMBL" id="MBA9008035.1"/>
    </source>
</evidence>
<keyword evidence="2" id="KW-1185">Reference proteome</keyword>
<sequence>MALGDQIGQETGQITGTRVLPAEDGRMRVEVTFESRGRLLDQDVTEVGTYVAGSGPDGVLRGEGHGVVTTAEGEYATWKGDGVGRLTGQGSATSFRGAIYYRTASQRLARLNGVAAVYEYDTDDSGKTEARTYEWK</sequence>
<dbReference type="AlphaFoldDB" id="A0A7W3N5S1"/>
<comment type="caution">
    <text evidence="1">The sequence shown here is derived from an EMBL/GenBank/DDBJ whole genome shotgun (WGS) entry which is preliminary data.</text>
</comment>
<accession>A0A7W3N5S1</accession>
<organism evidence="1 2">
    <name type="scientific">Thermomonospora cellulosilytica</name>
    <dbReference type="NCBI Taxonomy" id="1411118"/>
    <lineage>
        <taxon>Bacteria</taxon>
        <taxon>Bacillati</taxon>
        <taxon>Actinomycetota</taxon>
        <taxon>Actinomycetes</taxon>
        <taxon>Streptosporangiales</taxon>
        <taxon>Thermomonosporaceae</taxon>
        <taxon>Thermomonospora</taxon>
    </lineage>
</organism>
<protein>
    <submittedName>
        <fullName evidence="1">Uncharacterized protein</fullName>
    </submittedName>
</protein>
<proteinExistence type="predicted"/>
<dbReference type="EMBL" id="JACJII010000001">
    <property type="protein sequence ID" value="MBA9008035.1"/>
    <property type="molecule type" value="Genomic_DNA"/>
</dbReference>
<gene>
    <name evidence="1" type="ORF">HNR21_006917</name>
</gene>
<name>A0A7W3N5S1_9ACTN</name>
<dbReference type="Proteomes" id="UP000539313">
    <property type="component" value="Unassembled WGS sequence"/>
</dbReference>
<reference evidence="1 2" key="1">
    <citation type="submission" date="2020-08" db="EMBL/GenBank/DDBJ databases">
        <title>Sequencing the genomes of 1000 actinobacteria strains.</title>
        <authorList>
            <person name="Klenk H.-P."/>
        </authorList>
    </citation>
    <scope>NUCLEOTIDE SEQUENCE [LARGE SCALE GENOMIC DNA]</scope>
    <source>
        <strain evidence="1 2">DSM 45823</strain>
    </source>
</reference>
<evidence type="ECO:0000313" key="2">
    <source>
        <dbReference type="Proteomes" id="UP000539313"/>
    </source>
</evidence>